<dbReference type="InterPro" id="IPR000477">
    <property type="entry name" value="RT_dom"/>
</dbReference>
<reference evidence="1" key="1">
    <citation type="submission" date="2020-04" db="EMBL/GenBank/DDBJ databases">
        <authorList>
            <person name="Alioto T."/>
            <person name="Alioto T."/>
            <person name="Gomez Garrido J."/>
        </authorList>
    </citation>
    <scope>NUCLEOTIDE SEQUENCE</scope>
    <source>
        <strain evidence="1">A484AB</strain>
    </source>
</reference>
<accession>A0A7D9JNX3</accession>
<comment type="caution">
    <text evidence="1">The sequence shown here is derived from an EMBL/GenBank/DDBJ whole genome shotgun (WGS) entry which is preliminary data.</text>
</comment>
<dbReference type="AlphaFoldDB" id="A0A7D9JNX3"/>
<name>A0A7D9JNX3_PARCT</name>
<dbReference type="Pfam" id="PF00078">
    <property type="entry name" value="RVT_1"/>
    <property type="match status" value="1"/>
</dbReference>
<evidence type="ECO:0000313" key="2">
    <source>
        <dbReference type="Proteomes" id="UP001152795"/>
    </source>
</evidence>
<dbReference type="OrthoDB" id="5986564at2759"/>
<dbReference type="Proteomes" id="UP001152795">
    <property type="component" value="Unassembled WGS sequence"/>
</dbReference>
<keyword evidence="2" id="KW-1185">Reference proteome</keyword>
<proteinExistence type="predicted"/>
<evidence type="ECO:0000313" key="1">
    <source>
        <dbReference type="EMBL" id="CAB4033693.1"/>
    </source>
</evidence>
<dbReference type="EMBL" id="CACRXK020019471">
    <property type="protein sequence ID" value="CAB4033693.1"/>
    <property type="molecule type" value="Genomic_DNA"/>
</dbReference>
<organism evidence="1 2">
    <name type="scientific">Paramuricea clavata</name>
    <name type="common">Red gorgonian</name>
    <name type="synonym">Violescent sea-whip</name>
    <dbReference type="NCBI Taxonomy" id="317549"/>
    <lineage>
        <taxon>Eukaryota</taxon>
        <taxon>Metazoa</taxon>
        <taxon>Cnidaria</taxon>
        <taxon>Anthozoa</taxon>
        <taxon>Octocorallia</taxon>
        <taxon>Malacalcyonacea</taxon>
        <taxon>Plexauridae</taxon>
        <taxon>Paramuricea</taxon>
    </lineage>
</organism>
<protein>
    <submittedName>
        <fullName evidence="1">Uncharacterized protein</fullName>
    </submittedName>
</protein>
<gene>
    <name evidence="1" type="ORF">PACLA_8A087767</name>
</gene>
<sequence>MYADDTVIYFSGSDTNEIMETLQNDLDRVAQWMTSSRLVLNYSKTKVMLFGTKHKLGRFGDFTIQLQGKLVEKVPKFSYLGVMLDEQISWKEHTEEICNKVSKRLGLLLRIRSCLTIEASKCVYNSVV</sequence>
<dbReference type="PANTHER" id="PTHR33332">
    <property type="entry name" value="REVERSE TRANSCRIPTASE DOMAIN-CONTAINING PROTEIN"/>
    <property type="match status" value="1"/>
</dbReference>